<reference evidence="2" key="1">
    <citation type="submission" date="2021-03" db="EMBL/GenBank/DDBJ databases">
        <title>Revisited historic fungal species revealed as producer of novel bioactive compounds through whole genome sequencing and comparative genomics.</title>
        <authorList>
            <person name="Vignolle G.A."/>
            <person name="Hochenegger N."/>
            <person name="Mach R.L."/>
            <person name="Mach-Aigner A.R."/>
            <person name="Javad Rahimi M."/>
            <person name="Salim K.A."/>
            <person name="Chan C.M."/>
            <person name="Lim L.B.L."/>
            <person name="Cai F."/>
            <person name="Druzhinina I.S."/>
            <person name="U'Ren J.M."/>
            <person name="Derntl C."/>
        </authorList>
    </citation>
    <scope>NUCLEOTIDE SEQUENCE</scope>
    <source>
        <strain evidence="2">TUCIM 5799</strain>
    </source>
</reference>
<accession>A0A9Q0AK38</accession>
<dbReference type="EMBL" id="JAFIMR010000038">
    <property type="protein sequence ID" value="KAI1857972.1"/>
    <property type="molecule type" value="Genomic_DNA"/>
</dbReference>
<dbReference type="AlphaFoldDB" id="A0A9Q0AK38"/>
<proteinExistence type="predicted"/>
<gene>
    <name evidence="2" type="ORF">JX265_011002</name>
</gene>
<name>A0A9Q0AK38_9PEZI</name>
<evidence type="ECO:0000313" key="2">
    <source>
        <dbReference type="EMBL" id="KAI1857972.1"/>
    </source>
</evidence>
<organism evidence="2 3">
    <name type="scientific">Neoarthrinium moseri</name>
    <dbReference type="NCBI Taxonomy" id="1658444"/>
    <lineage>
        <taxon>Eukaryota</taxon>
        <taxon>Fungi</taxon>
        <taxon>Dikarya</taxon>
        <taxon>Ascomycota</taxon>
        <taxon>Pezizomycotina</taxon>
        <taxon>Sordariomycetes</taxon>
        <taxon>Xylariomycetidae</taxon>
        <taxon>Amphisphaeriales</taxon>
        <taxon>Apiosporaceae</taxon>
        <taxon>Neoarthrinium</taxon>
    </lineage>
</organism>
<feature type="region of interest" description="Disordered" evidence="1">
    <location>
        <begin position="22"/>
        <end position="44"/>
    </location>
</feature>
<protein>
    <submittedName>
        <fullName evidence="2">Uncharacterized protein</fullName>
    </submittedName>
</protein>
<comment type="caution">
    <text evidence="2">The sequence shown here is derived from an EMBL/GenBank/DDBJ whole genome shotgun (WGS) entry which is preliminary data.</text>
</comment>
<sequence>MMPLTPPPLRLSDRRFLPSMVGLSSVRSSSGQSQPYQGDVTSPKHPVFYPANSKMLPMAEQRSTTSSSEFDQGHGRPAIVIRSSTSSEVSNLPTIMAPALRFDKPCFSATGSIAVIRPRTPPLSPARPQRPHDNPLAIPDLVTPVRSSTGALPPPPPSLLTVKMRLSSTSTRSLGSASTTVSPVSPISPSQHNAKRSPVSPPPHPAEIGVAISGLQNNPAAGVILPSCSHELCDLTESPARERREKWAGWGGVSKGSPGTAVPGRNRVNGNPKISGDTKGIVRSTLVMKELDLARLGGSY</sequence>
<feature type="region of interest" description="Disordered" evidence="1">
    <location>
        <begin position="170"/>
        <end position="203"/>
    </location>
</feature>
<feature type="compositionally biased region" description="Low complexity" evidence="1">
    <location>
        <begin position="170"/>
        <end position="190"/>
    </location>
</feature>
<feature type="region of interest" description="Disordered" evidence="1">
    <location>
        <begin position="249"/>
        <end position="276"/>
    </location>
</feature>
<dbReference type="Proteomes" id="UP000829685">
    <property type="component" value="Unassembled WGS sequence"/>
</dbReference>
<evidence type="ECO:0000256" key="1">
    <source>
        <dbReference type="SAM" id="MobiDB-lite"/>
    </source>
</evidence>
<evidence type="ECO:0000313" key="3">
    <source>
        <dbReference type="Proteomes" id="UP000829685"/>
    </source>
</evidence>
<feature type="compositionally biased region" description="Low complexity" evidence="1">
    <location>
        <begin position="22"/>
        <end position="34"/>
    </location>
</feature>
<keyword evidence="3" id="KW-1185">Reference proteome</keyword>